<feature type="non-terminal residue" evidence="1">
    <location>
        <position position="179"/>
    </location>
</feature>
<dbReference type="SUPFAM" id="SSF53098">
    <property type="entry name" value="Ribonuclease H-like"/>
    <property type="match status" value="1"/>
</dbReference>
<sequence length="179" mass="20027">AVNLIIAGVSLSGNNCKLHANSNITEFTILRAFHVKFKYANAPVIKEVLWQPPVFNWIKCNCDGSSIGISSSLHDELIGAMTAVEIAHSKGWINLWIETDSMLVVLAFKSSKVVPWTLRNRWDNCLYLLSSMLGGLFLPSQIREDFARNRENENLVKGLVQRCTDWTEPAGCSYKVNNA</sequence>
<name>A0A2K3K7X9_TRIPR</name>
<dbReference type="ExpressionAtlas" id="A0A2K3K7X9">
    <property type="expression patterns" value="baseline"/>
</dbReference>
<gene>
    <name evidence="1" type="ORF">L195_g052960</name>
</gene>
<evidence type="ECO:0000313" key="2">
    <source>
        <dbReference type="Proteomes" id="UP000236291"/>
    </source>
</evidence>
<dbReference type="AlphaFoldDB" id="A0A2K3K7X9"/>
<evidence type="ECO:0000313" key="1">
    <source>
        <dbReference type="EMBL" id="PNX62397.1"/>
    </source>
</evidence>
<comment type="caution">
    <text evidence="1">The sequence shown here is derived from an EMBL/GenBank/DDBJ whole genome shotgun (WGS) entry which is preliminary data.</text>
</comment>
<dbReference type="InterPro" id="IPR012337">
    <property type="entry name" value="RNaseH-like_sf"/>
</dbReference>
<dbReference type="Proteomes" id="UP000236291">
    <property type="component" value="Unassembled WGS sequence"/>
</dbReference>
<accession>A0A2K3K7X9</accession>
<feature type="non-terminal residue" evidence="1">
    <location>
        <position position="1"/>
    </location>
</feature>
<organism evidence="1 2">
    <name type="scientific">Trifolium pratense</name>
    <name type="common">Red clover</name>
    <dbReference type="NCBI Taxonomy" id="57577"/>
    <lineage>
        <taxon>Eukaryota</taxon>
        <taxon>Viridiplantae</taxon>
        <taxon>Streptophyta</taxon>
        <taxon>Embryophyta</taxon>
        <taxon>Tracheophyta</taxon>
        <taxon>Spermatophyta</taxon>
        <taxon>Magnoliopsida</taxon>
        <taxon>eudicotyledons</taxon>
        <taxon>Gunneridae</taxon>
        <taxon>Pentapetalae</taxon>
        <taxon>rosids</taxon>
        <taxon>fabids</taxon>
        <taxon>Fabales</taxon>
        <taxon>Fabaceae</taxon>
        <taxon>Papilionoideae</taxon>
        <taxon>50 kb inversion clade</taxon>
        <taxon>NPAAA clade</taxon>
        <taxon>Hologalegina</taxon>
        <taxon>IRL clade</taxon>
        <taxon>Trifolieae</taxon>
        <taxon>Trifolium</taxon>
    </lineage>
</organism>
<protein>
    <submittedName>
        <fullName evidence="1">Ribonuclease H</fullName>
    </submittedName>
</protein>
<reference evidence="1 2" key="1">
    <citation type="journal article" date="2014" name="Am. J. Bot.">
        <title>Genome assembly and annotation for red clover (Trifolium pratense; Fabaceae).</title>
        <authorList>
            <person name="Istvanek J."/>
            <person name="Jaros M."/>
            <person name="Krenek A."/>
            <person name="Repkova J."/>
        </authorList>
    </citation>
    <scope>NUCLEOTIDE SEQUENCE [LARGE SCALE GENOMIC DNA]</scope>
    <source>
        <strain evidence="2">cv. Tatra</strain>
        <tissue evidence="1">Young leaves</tissue>
    </source>
</reference>
<reference evidence="1 2" key="2">
    <citation type="journal article" date="2017" name="Front. Plant Sci.">
        <title>Gene Classification and Mining of Molecular Markers Useful in Red Clover (Trifolium pratense) Breeding.</title>
        <authorList>
            <person name="Istvanek J."/>
            <person name="Dluhosova J."/>
            <person name="Dluhos P."/>
            <person name="Patkova L."/>
            <person name="Nedelnik J."/>
            <person name="Repkova J."/>
        </authorList>
    </citation>
    <scope>NUCLEOTIDE SEQUENCE [LARGE SCALE GENOMIC DNA]</scope>
    <source>
        <strain evidence="2">cv. Tatra</strain>
        <tissue evidence="1">Young leaves</tissue>
    </source>
</reference>
<proteinExistence type="predicted"/>
<dbReference type="EMBL" id="ASHM01087669">
    <property type="protein sequence ID" value="PNX62397.1"/>
    <property type="molecule type" value="Genomic_DNA"/>
</dbReference>